<dbReference type="PANTHER" id="PTHR44591:SF3">
    <property type="entry name" value="RESPONSE REGULATORY DOMAIN-CONTAINING PROTEIN"/>
    <property type="match status" value="1"/>
</dbReference>
<dbReference type="EMBL" id="VOAH01000009">
    <property type="protein sequence ID" value="TVP40226.1"/>
    <property type="molecule type" value="Genomic_DNA"/>
</dbReference>
<dbReference type="SMART" id="SM00448">
    <property type="entry name" value="REC"/>
    <property type="match status" value="1"/>
</dbReference>
<evidence type="ECO:0000259" key="2">
    <source>
        <dbReference type="PROSITE" id="PS50110"/>
    </source>
</evidence>
<dbReference type="AlphaFoldDB" id="A0A557SUE7"/>
<reference evidence="3 4" key="1">
    <citation type="journal article" date="2019" name="Front. Microbiol.">
        <title>Ammonia Oxidation by the Arctic Terrestrial Thaumarchaeote Candidatus Nitrosocosmicus arcticus Is Stimulated by Increasing Temperatures.</title>
        <authorList>
            <person name="Alves R.J.E."/>
            <person name="Kerou M."/>
            <person name="Zappe A."/>
            <person name="Bittner R."/>
            <person name="Abby S.S."/>
            <person name="Schmidt H.A."/>
            <person name="Pfeifer K."/>
            <person name="Schleper C."/>
        </authorList>
    </citation>
    <scope>NUCLEOTIDE SEQUENCE [LARGE SCALE GENOMIC DNA]</scope>
    <source>
        <strain evidence="3 4">Kfb</strain>
    </source>
</reference>
<dbReference type="Gene3D" id="3.40.50.2300">
    <property type="match status" value="1"/>
</dbReference>
<dbReference type="PANTHER" id="PTHR44591">
    <property type="entry name" value="STRESS RESPONSE REGULATOR PROTEIN 1"/>
    <property type="match status" value="1"/>
</dbReference>
<dbReference type="GO" id="GO:0000160">
    <property type="term" value="P:phosphorelay signal transduction system"/>
    <property type="evidence" value="ECO:0007669"/>
    <property type="project" value="InterPro"/>
</dbReference>
<proteinExistence type="predicted"/>
<keyword evidence="1" id="KW-0597">Phosphoprotein</keyword>
<keyword evidence="4" id="KW-1185">Reference proteome</keyword>
<dbReference type="InterPro" id="IPR050595">
    <property type="entry name" value="Bact_response_regulator"/>
</dbReference>
<dbReference type="Proteomes" id="UP000315289">
    <property type="component" value="Unassembled WGS sequence"/>
</dbReference>
<accession>A0A557SUE7</accession>
<feature type="domain" description="Response regulatory" evidence="2">
    <location>
        <begin position="1"/>
        <end position="115"/>
    </location>
</feature>
<dbReference type="Pfam" id="PF00072">
    <property type="entry name" value="Response_reg"/>
    <property type="match status" value="1"/>
</dbReference>
<dbReference type="InterPro" id="IPR001789">
    <property type="entry name" value="Sig_transdc_resp-reg_receiver"/>
</dbReference>
<name>A0A557SUE7_9ARCH</name>
<protein>
    <submittedName>
        <fullName evidence="3">Putative signal transduction response regulator, reiver domain</fullName>
    </submittedName>
</protein>
<evidence type="ECO:0000256" key="1">
    <source>
        <dbReference type="ARBA" id="ARBA00022553"/>
    </source>
</evidence>
<dbReference type="SUPFAM" id="SSF52172">
    <property type="entry name" value="CheY-like"/>
    <property type="match status" value="1"/>
</dbReference>
<sequence length="124" mass="14322">MTIDDNIDTTEALTDYCNMHGIDSKVVNEGQKGLFEIQKREYDVIFLDIAIPEYTGFDILRQLKKQNVRHKSIVIITALNLKMEDFSDYVDVGVKEILKKPIGLDCLDEVLQRNMKNVRQPFLS</sequence>
<evidence type="ECO:0000313" key="3">
    <source>
        <dbReference type="EMBL" id="TVP40226.1"/>
    </source>
</evidence>
<evidence type="ECO:0000313" key="4">
    <source>
        <dbReference type="Proteomes" id="UP000315289"/>
    </source>
</evidence>
<gene>
    <name evidence="3" type="ORF">NARC_90132</name>
</gene>
<comment type="caution">
    <text evidence="3">The sequence shown here is derived from an EMBL/GenBank/DDBJ whole genome shotgun (WGS) entry which is preliminary data.</text>
</comment>
<dbReference type="PROSITE" id="PS50110">
    <property type="entry name" value="RESPONSE_REGULATORY"/>
    <property type="match status" value="1"/>
</dbReference>
<dbReference type="InterPro" id="IPR011006">
    <property type="entry name" value="CheY-like_superfamily"/>
</dbReference>
<organism evidence="3 4">
    <name type="scientific">Candidatus Nitrosocosmicus arcticus</name>
    <dbReference type="NCBI Taxonomy" id="2035267"/>
    <lineage>
        <taxon>Archaea</taxon>
        <taxon>Nitrososphaerota</taxon>
        <taxon>Nitrososphaeria</taxon>
        <taxon>Nitrososphaerales</taxon>
        <taxon>Nitrososphaeraceae</taxon>
        <taxon>Candidatus Nitrosocosmicus</taxon>
    </lineage>
</organism>